<dbReference type="Gene3D" id="1.25.10.10">
    <property type="entry name" value="Leucine-rich Repeat Variant"/>
    <property type="match status" value="1"/>
</dbReference>
<feature type="compositionally biased region" description="Low complexity" evidence="2">
    <location>
        <begin position="24"/>
        <end position="46"/>
    </location>
</feature>
<dbReference type="PANTHER" id="PTHR12354:SF1">
    <property type="entry name" value="INTERFERON-RELATED DEVELOPMENTAL REGULATOR 1"/>
    <property type="match status" value="1"/>
</dbReference>
<dbReference type="VEuPathDB" id="FungiDB:JI435_056400"/>
<dbReference type="KEGG" id="pno:SNOG_05640"/>
<organism evidence="4 5">
    <name type="scientific">Phaeosphaeria nodorum (strain SN15 / ATCC MYA-4574 / FGSC 10173)</name>
    <name type="common">Glume blotch fungus</name>
    <name type="synonym">Parastagonospora nodorum</name>
    <dbReference type="NCBI Taxonomy" id="321614"/>
    <lineage>
        <taxon>Eukaryota</taxon>
        <taxon>Fungi</taxon>
        <taxon>Dikarya</taxon>
        <taxon>Ascomycota</taxon>
        <taxon>Pezizomycotina</taxon>
        <taxon>Dothideomycetes</taxon>
        <taxon>Pleosporomycetidae</taxon>
        <taxon>Pleosporales</taxon>
        <taxon>Pleosporineae</taxon>
        <taxon>Phaeosphaeriaceae</taxon>
        <taxon>Parastagonospora</taxon>
    </lineage>
</organism>
<accession>A0A7U2HZD6</accession>
<evidence type="ECO:0000256" key="2">
    <source>
        <dbReference type="SAM" id="MobiDB-lite"/>
    </source>
</evidence>
<dbReference type="EMBL" id="CP069028">
    <property type="protein sequence ID" value="QRC95999.1"/>
    <property type="molecule type" value="Genomic_DNA"/>
</dbReference>
<evidence type="ECO:0000313" key="4">
    <source>
        <dbReference type="EMBL" id="QRC95999.1"/>
    </source>
</evidence>
<dbReference type="InterPro" id="IPR016024">
    <property type="entry name" value="ARM-type_fold"/>
</dbReference>
<comment type="similarity">
    <text evidence="1">Belongs to the IFRD family.</text>
</comment>
<feature type="domain" description="Interferon-related developmental regulator N-terminal" evidence="3">
    <location>
        <begin position="71"/>
        <end position="377"/>
    </location>
</feature>
<dbReference type="OrthoDB" id="18978at2759"/>
<name>A0A7U2HZD6_PHANO</name>
<dbReference type="AlphaFoldDB" id="A0A7U2HZD6"/>
<feature type="region of interest" description="Disordered" evidence="2">
    <location>
        <begin position="298"/>
        <end position="330"/>
    </location>
</feature>
<feature type="compositionally biased region" description="Basic and acidic residues" evidence="2">
    <location>
        <begin position="1"/>
        <end position="10"/>
    </location>
</feature>
<dbReference type="InterPro" id="IPR039777">
    <property type="entry name" value="IFRD"/>
</dbReference>
<dbReference type="SUPFAM" id="SSF48371">
    <property type="entry name" value="ARM repeat"/>
    <property type="match status" value="1"/>
</dbReference>
<keyword evidence="5" id="KW-1185">Reference proteome</keyword>
<dbReference type="RefSeq" id="XP_001796038.1">
    <property type="nucleotide sequence ID" value="XM_001795986.1"/>
</dbReference>
<dbReference type="Proteomes" id="UP000663193">
    <property type="component" value="Chromosome 6"/>
</dbReference>
<evidence type="ECO:0000313" key="5">
    <source>
        <dbReference type="Proteomes" id="UP000663193"/>
    </source>
</evidence>
<reference evidence="5" key="1">
    <citation type="journal article" date="2021" name="BMC Genomics">
        <title>Chromosome-level genome assembly and manually-curated proteome of model necrotroph Parastagonospora nodorum Sn15 reveals a genome-wide trove of candidate effector homologs, and redundancy of virulence-related functions within an accessory chromosome.</title>
        <authorList>
            <person name="Bertazzoni S."/>
            <person name="Jones D.A.B."/>
            <person name="Phan H.T."/>
            <person name="Tan K.-C."/>
            <person name="Hane J.K."/>
        </authorList>
    </citation>
    <scope>NUCLEOTIDE SEQUENCE [LARGE SCALE GENOMIC DNA]</scope>
    <source>
        <strain evidence="5">SN15 / ATCC MYA-4574 / FGSC 10173)</strain>
    </source>
</reference>
<gene>
    <name evidence="4" type="ORF">JI435_056400</name>
</gene>
<dbReference type="PANTHER" id="PTHR12354">
    <property type="entry name" value="INTERFERON-RELATED DEVELOPMENTAL REGULATOR"/>
    <property type="match status" value="1"/>
</dbReference>
<dbReference type="Pfam" id="PF05004">
    <property type="entry name" value="IFRD"/>
    <property type="match status" value="1"/>
</dbReference>
<feature type="compositionally biased region" description="Acidic residues" evidence="2">
    <location>
        <begin position="301"/>
        <end position="321"/>
    </location>
</feature>
<dbReference type="InterPro" id="IPR011989">
    <property type="entry name" value="ARM-like"/>
</dbReference>
<dbReference type="OMA" id="HISGRHI"/>
<feature type="region of interest" description="Disordered" evidence="2">
    <location>
        <begin position="1"/>
        <end position="66"/>
    </location>
</feature>
<protein>
    <recommendedName>
        <fullName evidence="3">Interferon-related developmental regulator N-terminal domain-containing protein</fullName>
    </recommendedName>
</protein>
<evidence type="ECO:0000259" key="3">
    <source>
        <dbReference type="Pfam" id="PF05004"/>
    </source>
</evidence>
<evidence type="ECO:0000256" key="1">
    <source>
        <dbReference type="ARBA" id="ARBA00008828"/>
    </source>
</evidence>
<proteinExistence type="inferred from homology"/>
<sequence length="448" mass="50024">MRDLRRRALESNKTVSRKTASRIASGATSKAGSAAPSPAQSRATSRTRGKPTSDEEDEEEYFSDSTAWSTNSIDGVLNNEELEMSEEAWRAELYTRIEQISNTKRSSTDGRIQSLSVYAHILMSRYARRDVESHLAELIPSLIKSIRQDNSEREALVALTALCVTIVTLESDDIYDDVANQLKRSIQSSESIEIKTSAIHALGTAAFFGGAGEDEKLDIMALLLEIIESDGGSVEAQDDGGVVTAALQQWGLLATEIEDLQEETEAAMEAFVDQLDSADPKVQIAAGENIAFLYEKSYTPQEEDEAGSEKDDSEDPSEDPEYNPSAIKMVKRYNVYRRPDQLRRTLEELAKTSSRRVSKRDKRSLHSSFAEIRNTVEKPTRGPGYSTAIDQETGRVYGNRGKMKLDSEDVTIDRWWKLLRLNVLRRVLQGGLSEHYSQNAMVNHVLRD</sequence>
<dbReference type="InterPro" id="IPR007701">
    <property type="entry name" value="Interferon-rel_develop_reg_N"/>
</dbReference>